<organism evidence="2 3">
    <name type="scientific">Prorocentrum cordatum</name>
    <dbReference type="NCBI Taxonomy" id="2364126"/>
    <lineage>
        <taxon>Eukaryota</taxon>
        <taxon>Sar</taxon>
        <taxon>Alveolata</taxon>
        <taxon>Dinophyceae</taxon>
        <taxon>Prorocentrales</taxon>
        <taxon>Prorocentraceae</taxon>
        <taxon>Prorocentrum</taxon>
    </lineage>
</organism>
<proteinExistence type="predicted"/>
<comment type="caution">
    <text evidence="2">The sequence shown here is derived from an EMBL/GenBank/DDBJ whole genome shotgun (WGS) entry which is preliminary data.</text>
</comment>
<evidence type="ECO:0000313" key="3">
    <source>
        <dbReference type="Proteomes" id="UP001189429"/>
    </source>
</evidence>
<protein>
    <submittedName>
        <fullName evidence="2">Uncharacterized protein</fullName>
    </submittedName>
</protein>
<dbReference type="Proteomes" id="UP001189429">
    <property type="component" value="Unassembled WGS sequence"/>
</dbReference>
<evidence type="ECO:0000256" key="1">
    <source>
        <dbReference type="SAM" id="MobiDB-lite"/>
    </source>
</evidence>
<feature type="compositionally biased region" description="Basic and acidic residues" evidence="1">
    <location>
        <begin position="73"/>
        <end position="86"/>
    </location>
</feature>
<accession>A0ABN9WJS3</accession>
<sequence>MTTAKVSRKFCRRRSWSWPAPAVADIAGRVHGSTDDQADDGQDWHRHFRVQPRSWPPFSFPPVAVGGEATDAIEERSERLAEEKQQRPRQQASPARSRGAARSRRLMAGCGRACPLLGSSPGRASCL</sequence>
<name>A0ABN9WJS3_9DINO</name>
<reference evidence="2" key="1">
    <citation type="submission" date="2023-10" db="EMBL/GenBank/DDBJ databases">
        <authorList>
            <person name="Chen Y."/>
            <person name="Shah S."/>
            <person name="Dougan E. K."/>
            <person name="Thang M."/>
            <person name="Chan C."/>
        </authorList>
    </citation>
    <scope>NUCLEOTIDE SEQUENCE [LARGE SCALE GENOMIC DNA]</scope>
</reference>
<keyword evidence="3" id="KW-1185">Reference proteome</keyword>
<feature type="compositionally biased region" description="Low complexity" evidence="1">
    <location>
        <begin position="88"/>
        <end position="98"/>
    </location>
</feature>
<evidence type="ECO:0000313" key="2">
    <source>
        <dbReference type="EMBL" id="CAK0886794.1"/>
    </source>
</evidence>
<feature type="region of interest" description="Disordered" evidence="1">
    <location>
        <begin position="55"/>
        <end position="104"/>
    </location>
</feature>
<dbReference type="EMBL" id="CAUYUJ010018850">
    <property type="protein sequence ID" value="CAK0886794.1"/>
    <property type="molecule type" value="Genomic_DNA"/>
</dbReference>
<gene>
    <name evidence="2" type="ORF">PCOR1329_LOCUS68051</name>
</gene>